<protein>
    <submittedName>
        <fullName evidence="1">Uncharacterized protein</fullName>
    </submittedName>
</protein>
<gene>
    <name evidence="1" type="ORF">DRP43_00960</name>
</gene>
<dbReference type="EMBL" id="QNBD01000026">
    <property type="protein sequence ID" value="RKX72372.1"/>
    <property type="molecule type" value="Genomic_DNA"/>
</dbReference>
<organism evidence="1 2">
    <name type="scientific">candidate division TA06 bacterium</name>
    <dbReference type="NCBI Taxonomy" id="2250710"/>
    <lineage>
        <taxon>Bacteria</taxon>
        <taxon>Bacteria division TA06</taxon>
    </lineage>
</organism>
<sequence length="37" mass="4340">MSNLRGKSKIKIPDVCNHFNIEFINTISMLRDLHIKI</sequence>
<accession>A0A660SPI6</accession>
<dbReference type="Proteomes" id="UP000271125">
    <property type="component" value="Unassembled WGS sequence"/>
</dbReference>
<dbReference type="InterPro" id="IPR016541">
    <property type="entry name" value="UCP008505"/>
</dbReference>
<dbReference type="Pfam" id="PF14367">
    <property type="entry name" value="DUF4411"/>
    <property type="match status" value="1"/>
</dbReference>
<dbReference type="AlphaFoldDB" id="A0A660SPI6"/>
<evidence type="ECO:0000313" key="2">
    <source>
        <dbReference type="Proteomes" id="UP000271125"/>
    </source>
</evidence>
<name>A0A660SPI6_UNCT6</name>
<comment type="caution">
    <text evidence="1">The sequence shown here is derived from an EMBL/GenBank/DDBJ whole genome shotgun (WGS) entry which is preliminary data.</text>
</comment>
<proteinExistence type="predicted"/>
<evidence type="ECO:0000313" key="1">
    <source>
        <dbReference type="EMBL" id="RKX72372.1"/>
    </source>
</evidence>
<reference evidence="1 2" key="1">
    <citation type="submission" date="2018-06" db="EMBL/GenBank/DDBJ databases">
        <title>Extensive metabolic versatility and redundancy in microbially diverse, dynamic hydrothermal sediments.</title>
        <authorList>
            <person name="Dombrowski N."/>
            <person name="Teske A."/>
            <person name="Baker B.J."/>
        </authorList>
    </citation>
    <scope>NUCLEOTIDE SEQUENCE [LARGE SCALE GENOMIC DNA]</scope>
    <source>
        <strain evidence="1">B10_G13</strain>
    </source>
</reference>